<dbReference type="InterPro" id="IPR018490">
    <property type="entry name" value="cNMP-bd_dom_sf"/>
</dbReference>
<dbReference type="GO" id="GO:0003677">
    <property type="term" value="F:DNA binding"/>
    <property type="evidence" value="ECO:0007669"/>
    <property type="project" value="UniProtKB-KW"/>
</dbReference>
<evidence type="ECO:0000256" key="3">
    <source>
        <dbReference type="ARBA" id="ARBA00023163"/>
    </source>
</evidence>
<sequence>MSDSQLWFLENINLQFVFCPKKVDRGDLETVDHLSFAAHQYVYLPEEPAQKIYLINGGRIKIGTYGEDGKEITKAILTTGEVFGEMALIGQESRRDFAYALEDTDLCVLEKGDLHKMFRERGELQTYFLQLIGNRTLRLEKRLENLMFKSSRTRITDFLRELIDTRGRKVGYEHEVRNMLTHKEIADLTGTSRQTVNSVLNELRRDEVISFDRKRMLVRDLDRLQ</sequence>
<dbReference type="Pfam" id="PF13545">
    <property type="entry name" value="HTH_Crp_2"/>
    <property type="match status" value="1"/>
</dbReference>
<dbReference type="PANTHER" id="PTHR24567:SF74">
    <property type="entry name" value="HTH-TYPE TRANSCRIPTIONAL REGULATOR ARCR"/>
    <property type="match status" value="1"/>
</dbReference>
<proteinExistence type="predicted"/>
<dbReference type="InterPro" id="IPR000595">
    <property type="entry name" value="cNMP-bd_dom"/>
</dbReference>
<dbReference type="SUPFAM" id="SSF51206">
    <property type="entry name" value="cAMP-binding domain-like"/>
    <property type="match status" value="1"/>
</dbReference>
<protein>
    <submittedName>
        <fullName evidence="6">CRP-like cAMP-binding protein</fullName>
    </submittedName>
</protein>
<evidence type="ECO:0000259" key="4">
    <source>
        <dbReference type="PROSITE" id="PS50042"/>
    </source>
</evidence>
<dbReference type="Pfam" id="PF00027">
    <property type="entry name" value="cNMP_binding"/>
    <property type="match status" value="1"/>
</dbReference>
<dbReference type="Proteomes" id="UP000576209">
    <property type="component" value="Unassembled WGS sequence"/>
</dbReference>
<comment type="caution">
    <text evidence="6">The sequence shown here is derived from an EMBL/GenBank/DDBJ whole genome shotgun (WGS) entry which is preliminary data.</text>
</comment>
<reference evidence="6 7" key="1">
    <citation type="submission" date="2020-08" db="EMBL/GenBank/DDBJ databases">
        <title>Genomic Encyclopedia of Type Strains, Phase IV (KMG-IV): sequencing the most valuable type-strain genomes for metagenomic binning, comparative biology and taxonomic classification.</title>
        <authorList>
            <person name="Goeker M."/>
        </authorList>
    </citation>
    <scope>NUCLEOTIDE SEQUENCE [LARGE SCALE GENOMIC DNA]</scope>
    <source>
        <strain evidence="6 7">DSM 105137</strain>
    </source>
</reference>
<dbReference type="PROSITE" id="PS50042">
    <property type="entry name" value="CNMP_BINDING_3"/>
    <property type="match status" value="1"/>
</dbReference>
<dbReference type="PANTHER" id="PTHR24567">
    <property type="entry name" value="CRP FAMILY TRANSCRIPTIONAL REGULATORY PROTEIN"/>
    <property type="match status" value="1"/>
</dbReference>
<evidence type="ECO:0000259" key="5">
    <source>
        <dbReference type="PROSITE" id="PS51063"/>
    </source>
</evidence>
<dbReference type="InterPro" id="IPR050397">
    <property type="entry name" value="Env_Response_Regulators"/>
</dbReference>
<dbReference type="SUPFAM" id="SSF46785">
    <property type="entry name" value="Winged helix' DNA-binding domain"/>
    <property type="match status" value="1"/>
</dbReference>
<keyword evidence="1" id="KW-0805">Transcription regulation</keyword>
<dbReference type="PROSITE" id="PS51063">
    <property type="entry name" value="HTH_CRP_2"/>
    <property type="match status" value="1"/>
</dbReference>
<dbReference type="GO" id="GO:0005829">
    <property type="term" value="C:cytosol"/>
    <property type="evidence" value="ECO:0007669"/>
    <property type="project" value="TreeGrafter"/>
</dbReference>
<accession>A0A840E6K8</accession>
<evidence type="ECO:0000256" key="2">
    <source>
        <dbReference type="ARBA" id="ARBA00023125"/>
    </source>
</evidence>
<dbReference type="SMART" id="SM00419">
    <property type="entry name" value="HTH_CRP"/>
    <property type="match status" value="1"/>
</dbReference>
<dbReference type="InterPro" id="IPR014710">
    <property type="entry name" value="RmlC-like_jellyroll"/>
</dbReference>
<evidence type="ECO:0000313" key="6">
    <source>
        <dbReference type="EMBL" id="MBB4078837.1"/>
    </source>
</evidence>
<organism evidence="6 7">
    <name type="scientific">Neolewinella aquimaris</name>
    <dbReference type="NCBI Taxonomy" id="1835722"/>
    <lineage>
        <taxon>Bacteria</taxon>
        <taxon>Pseudomonadati</taxon>
        <taxon>Bacteroidota</taxon>
        <taxon>Saprospiria</taxon>
        <taxon>Saprospirales</taxon>
        <taxon>Lewinellaceae</taxon>
        <taxon>Neolewinella</taxon>
    </lineage>
</organism>
<dbReference type="SMART" id="SM00100">
    <property type="entry name" value="cNMP"/>
    <property type="match status" value="1"/>
</dbReference>
<keyword evidence="7" id="KW-1185">Reference proteome</keyword>
<dbReference type="InterPro" id="IPR012318">
    <property type="entry name" value="HTH_CRP"/>
</dbReference>
<dbReference type="AlphaFoldDB" id="A0A840E6K8"/>
<dbReference type="EMBL" id="JACIFF010000003">
    <property type="protein sequence ID" value="MBB4078837.1"/>
    <property type="molecule type" value="Genomic_DNA"/>
</dbReference>
<dbReference type="RefSeq" id="WP_183495093.1">
    <property type="nucleotide sequence ID" value="NZ_JACIFF010000003.1"/>
</dbReference>
<keyword evidence="3" id="KW-0804">Transcription</keyword>
<dbReference type="CDD" id="cd00038">
    <property type="entry name" value="CAP_ED"/>
    <property type="match status" value="1"/>
</dbReference>
<evidence type="ECO:0000256" key="1">
    <source>
        <dbReference type="ARBA" id="ARBA00023015"/>
    </source>
</evidence>
<dbReference type="Gene3D" id="2.60.120.10">
    <property type="entry name" value="Jelly Rolls"/>
    <property type="match status" value="1"/>
</dbReference>
<dbReference type="GO" id="GO:0003700">
    <property type="term" value="F:DNA-binding transcription factor activity"/>
    <property type="evidence" value="ECO:0007669"/>
    <property type="project" value="TreeGrafter"/>
</dbReference>
<evidence type="ECO:0000313" key="7">
    <source>
        <dbReference type="Proteomes" id="UP000576209"/>
    </source>
</evidence>
<feature type="domain" description="Cyclic nucleotide-binding" evidence="4">
    <location>
        <begin position="28"/>
        <end position="118"/>
    </location>
</feature>
<name>A0A840E6K8_9BACT</name>
<dbReference type="InterPro" id="IPR036390">
    <property type="entry name" value="WH_DNA-bd_sf"/>
</dbReference>
<feature type="domain" description="HTH crp-type" evidence="5">
    <location>
        <begin position="149"/>
        <end position="222"/>
    </location>
</feature>
<keyword evidence="2" id="KW-0238">DNA-binding</keyword>
<gene>
    <name evidence="6" type="ORF">GGR28_001454</name>
</gene>